<reference evidence="1 2" key="1">
    <citation type="submission" date="2016-12" db="EMBL/GenBank/DDBJ databases">
        <title>Candidatus Reconcilibacillus cellulovorans genome.</title>
        <authorList>
            <person name="Kolinko S."/>
            <person name="Wu Y.-W."/>
            <person name="Tachea F."/>
            <person name="Denzel E."/>
            <person name="Hiras J."/>
            <person name="Baecker N."/>
            <person name="Chan L.J."/>
            <person name="Eichorst S.A."/>
            <person name="Frey D."/>
            <person name="Adams P.D."/>
            <person name="Pray T."/>
            <person name="Tanjore D."/>
            <person name="Petzold C.J."/>
            <person name="Gladden J.M."/>
            <person name="Simmons B.A."/>
            <person name="Singer S.W."/>
        </authorList>
    </citation>
    <scope>NUCLEOTIDE SEQUENCE [LARGE SCALE GENOMIC DNA]</scope>
    <source>
        <strain evidence="1">JTherm</strain>
    </source>
</reference>
<protein>
    <submittedName>
        <fullName evidence="1">Uncharacterized protein</fullName>
    </submittedName>
</protein>
<organism evidence="1 2">
    <name type="scientific">Candidatus Reconcilbacillus cellulovorans</name>
    <dbReference type="NCBI Taxonomy" id="1906605"/>
    <lineage>
        <taxon>Bacteria</taxon>
        <taxon>Bacillati</taxon>
        <taxon>Bacillota</taxon>
        <taxon>Bacilli</taxon>
        <taxon>Bacillales</taxon>
        <taxon>Paenibacillaceae</taxon>
        <taxon>Candidatus Reconcilbacillus</taxon>
    </lineage>
</organism>
<proteinExistence type="predicted"/>
<dbReference type="Proteomes" id="UP000243688">
    <property type="component" value="Unassembled WGS sequence"/>
</dbReference>
<dbReference type="AlphaFoldDB" id="A0A2A6DY77"/>
<name>A0A2A6DY77_9BACL</name>
<evidence type="ECO:0000313" key="1">
    <source>
        <dbReference type="EMBL" id="PDO09850.1"/>
    </source>
</evidence>
<evidence type="ECO:0000313" key="2">
    <source>
        <dbReference type="Proteomes" id="UP000243688"/>
    </source>
</evidence>
<comment type="caution">
    <text evidence="1">The sequence shown here is derived from an EMBL/GenBank/DDBJ whole genome shotgun (WGS) entry which is preliminary data.</text>
</comment>
<gene>
    <name evidence="1" type="ORF">BLM47_10350</name>
</gene>
<sequence>MRASICSVCNGLRPLHAVCPACGAEAVDSGRADEYWGPYAPYLPIDDLKMTNGLPDLARRECAHLARCPRCGTVSTVFVRERAWPPEDD</sequence>
<dbReference type="EMBL" id="MOXJ01000026">
    <property type="protein sequence ID" value="PDO09850.1"/>
    <property type="molecule type" value="Genomic_DNA"/>
</dbReference>
<accession>A0A2A6DY77</accession>